<dbReference type="AlphaFoldDB" id="A0A381WPX9"/>
<organism evidence="1">
    <name type="scientific">marine metagenome</name>
    <dbReference type="NCBI Taxonomy" id="408172"/>
    <lineage>
        <taxon>unclassified sequences</taxon>
        <taxon>metagenomes</taxon>
        <taxon>ecological metagenomes</taxon>
    </lineage>
</organism>
<proteinExistence type="predicted"/>
<dbReference type="PANTHER" id="PTHR43737">
    <property type="entry name" value="BLL7424 PROTEIN"/>
    <property type="match status" value="1"/>
</dbReference>
<dbReference type="SUPFAM" id="SSF53649">
    <property type="entry name" value="Alkaline phosphatase-like"/>
    <property type="match status" value="1"/>
</dbReference>
<name>A0A381WPX9_9ZZZZ</name>
<gene>
    <name evidence="1" type="ORF">METZ01_LOCUS106807</name>
</gene>
<accession>A0A381WPX9</accession>
<reference evidence="1" key="1">
    <citation type="submission" date="2018-05" db="EMBL/GenBank/DDBJ databases">
        <authorList>
            <person name="Lanie J.A."/>
            <person name="Ng W.-L."/>
            <person name="Kazmierczak K.M."/>
            <person name="Andrzejewski T.M."/>
            <person name="Davidsen T.M."/>
            <person name="Wayne K.J."/>
            <person name="Tettelin H."/>
            <person name="Glass J.I."/>
            <person name="Rusch D."/>
            <person name="Podicherti R."/>
            <person name="Tsui H.-C.T."/>
            <person name="Winkler M.E."/>
        </authorList>
    </citation>
    <scope>NUCLEOTIDE SEQUENCE</scope>
</reference>
<dbReference type="InterPro" id="IPR010869">
    <property type="entry name" value="DUF1501"/>
</dbReference>
<protein>
    <submittedName>
        <fullName evidence="1">Uncharacterized protein</fullName>
    </submittedName>
</protein>
<dbReference type="EMBL" id="UINC01012342">
    <property type="protein sequence ID" value="SVA53953.1"/>
    <property type="molecule type" value="Genomic_DNA"/>
</dbReference>
<dbReference type="PANTHER" id="PTHR43737:SF1">
    <property type="entry name" value="DUF1501 DOMAIN-CONTAINING PROTEIN"/>
    <property type="match status" value="1"/>
</dbReference>
<dbReference type="InterPro" id="IPR017850">
    <property type="entry name" value="Alkaline_phosphatase_core_sf"/>
</dbReference>
<sequence>MGIGKSNPIEVHSNKENCQKFGKKGLAASPLFRNNQCSAMFDILAEANASTCGGSHLTRREMLQVGALSAVGLSLPQLLAAKERNAVRPGHEDKACIMIFNLGAPSHVDLWDMKPDAPSEIRGPFKPIRTKSPDIDISEILPMHAKVADKFSLVRSVHHGGAAVHDAGWQIMQTGRRFMGGLQTPHPGSVASYLLGRKSDLPPFVVLPELMGRGGGNLPNGQAGGFLGKAHDPFALMADPSKKDFKVPDLLPPDQIGAARLSRRRGMRDIVDKTVKNFEASEDARLLDDNFHAAFRMMTSKQARAAFDLSQEKDSVRERYGMNRLGQCCLLARRLVENGVRLVTVNSFLTVFDQLSWDIHGSKPFISVQQMKEQVAPMYDQGYSALIEDLDERGLLGDTLVTTLAEFGRTPKVNPAGGRDHWPQCFTVSFAGGGVKGGRVVGKSDPIGGFPAERPVDPANVVATIFHSLGLDPKALLPGPSGRPFPLVDFGSDPIKELF</sequence>
<evidence type="ECO:0000313" key="1">
    <source>
        <dbReference type="EMBL" id="SVA53953.1"/>
    </source>
</evidence>
<dbReference type="Pfam" id="PF07394">
    <property type="entry name" value="DUF1501"/>
    <property type="match status" value="1"/>
</dbReference>